<feature type="transmembrane region" description="Helical" evidence="2">
    <location>
        <begin position="337"/>
        <end position="357"/>
    </location>
</feature>
<feature type="region of interest" description="Disordered" evidence="1">
    <location>
        <begin position="419"/>
        <end position="541"/>
    </location>
</feature>
<accession>A0A9D2RN34</accession>
<dbReference type="InterPro" id="IPR045931">
    <property type="entry name" value="DUF6350"/>
</dbReference>
<evidence type="ECO:0000256" key="2">
    <source>
        <dbReference type="SAM" id="Phobius"/>
    </source>
</evidence>
<feature type="transmembrane region" description="Helical" evidence="2">
    <location>
        <begin position="304"/>
        <end position="325"/>
    </location>
</feature>
<dbReference type="Proteomes" id="UP000823823">
    <property type="component" value="Unassembled WGS sequence"/>
</dbReference>
<keyword evidence="2" id="KW-1133">Transmembrane helix</keyword>
<organism evidence="3 4">
    <name type="scientific">Candidatus Brachybacterium merdavium</name>
    <dbReference type="NCBI Taxonomy" id="2838513"/>
    <lineage>
        <taxon>Bacteria</taxon>
        <taxon>Bacillati</taxon>
        <taxon>Actinomycetota</taxon>
        <taxon>Actinomycetes</taxon>
        <taxon>Micrococcales</taxon>
        <taxon>Dermabacteraceae</taxon>
        <taxon>Brachybacterium</taxon>
    </lineage>
</organism>
<dbReference type="AlphaFoldDB" id="A0A9D2RN34"/>
<feature type="transmembrane region" description="Helical" evidence="2">
    <location>
        <begin position="79"/>
        <end position="99"/>
    </location>
</feature>
<gene>
    <name evidence="3" type="ORF">H9786_04365</name>
</gene>
<comment type="caution">
    <text evidence="3">The sequence shown here is derived from an EMBL/GenBank/DDBJ whole genome shotgun (WGS) entry which is preliminary data.</text>
</comment>
<feature type="compositionally biased region" description="Basic and acidic residues" evidence="1">
    <location>
        <begin position="531"/>
        <end position="541"/>
    </location>
</feature>
<dbReference type="Pfam" id="PF19877">
    <property type="entry name" value="DUF6350"/>
    <property type="match status" value="1"/>
</dbReference>
<feature type="compositionally biased region" description="Low complexity" evidence="1">
    <location>
        <begin position="423"/>
        <end position="435"/>
    </location>
</feature>
<feature type="transmembrane region" description="Helical" evidence="2">
    <location>
        <begin position="12"/>
        <end position="35"/>
    </location>
</feature>
<evidence type="ECO:0000313" key="4">
    <source>
        <dbReference type="Proteomes" id="UP000823823"/>
    </source>
</evidence>
<feature type="transmembrane region" description="Helical" evidence="2">
    <location>
        <begin position="154"/>
        <end position="174"/>
    </location>
</feature>
<keyword evidence="2" id="KW-0812">Transmembrane</keyword>
<reference evidence="3" key="2">
    <citation type="submission" date="2021-04" db="EMBL/GenBank/DDBJ databases">
        <authorList>
            <person name="Gilroy R."/>
        </authorList>
    </citation>
    <scope>NUCLEOTIDE SEQUENCE</scope>
    <source>
        <strain evidence="3">ChiHjej13B12-24818</strain>
    </source>
</reference>
<feature type="transmembrane region" description="Helical" evidence="2">
    <location>
        <begin position="47"/>
        <end position="67"/>
    </location>
</feature>
<feature type="transmembrane region" description="Helical" evidence="2">
    <location>
        <begin position="120"/>
        <end position="142"/>
    </location>
</feature>
<keyword evidence="2" id="KW-0472">Membrane</keyword>
<protein>
    <submittedName>
        <fullName evidence="3">Uncharacterized protein</fullName>
    </submittedName>
</protein>
<dbReference type="EMBL" id="DWZH01000034">
    <property type="protein sequence ID" value="HJB09755.1"/>
    <property type="molecule type" value="Genomic_DNA"/>
</dbReference>
<name>A0A9D2RN34_9MICO</name>
<evidence type="ECO:0000313" key="3">
    <source>
        <dbReference type="EMBL" id="HJB09755.1"/>
    </source>
</evidence>
<feature type="compositionally biased region" description="Low complexity" evidence="1">
    <location>
        <begin position="469"/>
        <end position="480"/>
    </location>
</feature>
<feature type="transmembrane region" description="Helical" evidence="2">
    <location>
        <begin position="239"/>
        <end position="265"/>
    </location>
</feature>
<feature type="transmembrane region" description="Helical" evidence="2">
    <location>
        <begin position="202"/>
        <end position="227"/>
    </location>
</feature>
<evidence type="ECO:0000256" key="1">
    <source>
        <dbReference type="SAM" id="MobiDB-lite"/>
    </source>
</evidence>
<feature type="transmembrane region" description="Helical" evidence="2">
    <location>
        <begin position="377"/>
        <end position="403"/>
    </location>
</feature>
<reference evidence="3" key="1">
    <citation type="journal article" date="2021" name="PeerJ">
        <title>Extensive microbial diversity within the chicken gut microbiome revealed by metagenomics and culture.</title>
        <authorList>
            <person name="Gilroy R."/>
            <person name="Ravi A."/>
            <person name="Getino M."/>
            <person name="Pursley I."/>
            <person name="Horton D.L."/>
            <person name="Alikhan N.F."/>
            <person name="Baker D."/>
            <person name="Gharbi K."/>
            <person name="Hall N."/>
            <person name="Watson M."/>
            <person name="Adriaenssens E.M."/>
            <person name="Foster-Nyarko E."/>
            <person name="Jarju S."/>
            <person name="Secka A."/>
            <person name="Antonio M."/>
            <person name="Oren A."/>
            <person name="Chaudhuri R.R."/>
            <person name="La Ragione R."/>
            <person name="Hildebrand F."/>
            <person name="Pallen M.J."/>
        </authorList>
    </citation>
    <scope>NUCLEOTIDE SEQUENCE</scope>
    <source>
        <strain evidence="3">ChiHjej13B12-24818</strain>
    </source>
</reference>
<proteinExistence type="predicted"/>
<sequence>MSSSEGVAAPLVRGVLAAVVSLGTALAVVVVPALAAQVAGTQSSATVLDAVLIGLNILVLGHGGGLVLSTGSVDGAVTLTPFGLLGLLMVISAVGMRRVGRALELVRDDGALRTRGVRDAGGALGAYAATYMIGIGVLAAIGRSVDSSPVVTSAVVSGALVAVVGGLAGILWSLRRPTTEDVPGVRVLDLLPRPFDAVVRSATIAVIGLAFLGMLATVVMLLTAVPAQSALFDELSPGIVGGLVLTLIQLALLPLLAAWALVVLLGGSVGVGTGTEISLSGAETGVLPALPMLAALPGPGQFPAWFPVLLVLPAIPVALGAVRLMPEIEELPLRDRLIAWGTYPVAVVVAVLLIAGLSTGGIGDGRLVHLGPRMGTLAGPLVAMALLATALVAAVLATPVIPWSKRQIARLREKVEVAEQAERSQAAAATSAPADEPGPDEPGAGEPGPDEPGSGEPAGESVEERAVADADGAAAVTDGAAGDDDRGADGNPGAEAEPGADEHDQEPVPDDQLDDAGTAEHGDQDEDGAETEVRLSRRPDR</sequence>
<feature type="compositionally biased region" description="Low complexity" evidence="1">
    <location>
        <begin position="451"/>
        <end position="460"/>
    </location>
</feature>